<dbReference type="SUPFAM" id="SSF56436">
    <property type="entry name" value="C-type lectin-like"/>
    <property type="match status" value="1"/>
</dbReference>
<dbReference type="InterPro" id="IPR001304">
    <property type="entry name" value="C-type_lectin-like"/>
</dbReference>
<dbReference type="PROSITE" id="PS50853">
    <property type="entry name" value="FN3"/>
    <property type="match status" value="3"/>
</dbReference>
<dbReference type="InterPro" id="IPR003961">
    <property type="entry name" value="FN3_dom"/>
</dbReference>
<feature type="signal peptide" evidence="2">
    <location>
        <begin position="1"/>
        <end position="24"/>
    </location>
</feature>
<reference evidence="5" key="3">
    <citation type="submission" date="2025-09" db="UniProtKB">
        <authorList>
            <consortium name="Ensembl"/>
        </authorList>
    </citation>
    <scope>IDENTIFICATION</scope>
</reference>
<dbReference type="SUPFAM" id="SSF49265">
    <property type="entry name" value="Fibronectin type III"/>
    <property type="match status" value="3"/>
</dbReference>
<keyword evidence="1" id="KW-0677">Repeat</keyword>
<accession>A0AAQ4P9C3</accession>
<dbReference type="InterPro" id="IPR050991">
    <property type="entry name" value="ECM_Regulatory_Proteins"/>
</dbReference>
<evidence type="ECO:0000259" key="4">
    <source>
        <dbReference type="PROSITE" id="PS50853"/>
    </source>
</evidence>
<dbReference type="PANTHER" id="PTHR46708:SF11">
    <property type="entry name" value="RECEPTOR-TYPE TYROSINE-PROTEIN PHOSPHATASE ETA-LIKE"/>
    <property type="match status" value="1"/>
</dbReference>
<reference evidence="5 6" key="1">
    <citation type="journal article" date="2021" name="G3 (Bethesda)">
        <title>Improved contiguity of the threespine stickleback genome using long-read sequencing.</title>
        <authorList>
            <person name="Nath S."/>
            <person name="Shaw D.E."/>
            <person name="White M.A."/>
        </authorList>
    </citation>
    <scope>NUCLEOTIDE SEQUENCE [LARGE SCALE GENOMIC DNA]</scope>
    <source>
        <strain evidence="5 6">Lake Benthic</strain>
    </source>
</reference>
<protein>
    <submittedName>
        <fullName evidence="5">Uncharacterized protein</fullName>
    </submittedName>
</protein>
<sequence length="742" mass="80826">MGEFCLKEGMFLFVSSLVLICGAAEQDYFVHDSGGRTWDKARSYCQVCYKDLATVTPANIKTIAQNLTAVSWIGLRRNFSDAGSSSASWSRWADGERLLFQNWYPGWPVFQKNVCYCNCPTTATTTRFTPFTQFTSLNAPSSAEFPNMTNSAEFPNATSFAEFPNATGSAEFPNATSFAEFPNATSFAEFPNATGSAEFPTVVGPTMTSFGEPALPGGTECVLSPDPAGNYVEDSCVAMLSFGAWVERSCSERLSFVCYEDRFPGRVEVTEVTSESAVLTWLPVPNISHSRVEVKVHGNVTQNVTNLLTLDLVGLTAGSLHTVQVFPVKCGRDMHPQQTAFYTKPNKVVDLVVADVTEACVKLNWSKPAGNVDIYHVKFGGASIRNKTEGSEVCNLTPGSPYTFFVLSGVEDNSIWSDESNVTTYTRPGKVSHLNVTQNTHSSLLLAWERPAGHTTGFGVTAATDSDRVLFNETVTQEKVNVTSLPPGTKITLNVTALTAGGKLEGETVTVVSYTTPTPVSDLVLRTTSNTLNASWNSANGDTFDVELWLDGELVGPIYSVSTAEKPFVGLKAAANYAVRVSAVTGHLRSLPKEASAFTKLLPPTDARLRSADKHQITFEWSAPENIAKVNYTVRLYSTFWGQDWSHAENETFHTFDGLKSGTNYGFEVRTVANGAESDPAVASNYTVAVKKEISLSMMCSSAQSLLCDKQSTRDSVFNELNTHFRELLGDSVVWKLVKQEN</sequence>
<dbReference type="Ensembl" id="ENSGACT00000077040.1">
    <property type="protein sequence ID" value="ENSGACP00000035352.1"/>
    <property type="gene ID" value="ENSGACG00000019377.2"/>
</dbReference>
<evidence type="ECO:0000256" key="2">
    <source>
        <dbReference type="SAM" id="SignalP"/>
    </source>
</evidence>
<dbReference type="InterPro" id="IPR016186">
    <property type="entry name" value="C-type_lectin-like/link_sf"/>
</dbReference>
<feature type="domain" description="Fibronectin type-III" evidence="4">
    <location>
        <begin position="430"/>
        <end position="519"/>
    </location>
</feature>
<dbReference type="CDD" id="cd00063">
    <property type="entry name" value="FN3"/>
    <property type="match status" value="5"/>
</dbReference>
<dbReference type="Pfam" id="PF00041">
    <property type="entry name" value="fn3"/>
    <property type="match status" value="2"/>
</dbReference>
<evidence type="ECO:0000259" key="3">
    <source>
        <dbReference type="PROSITE" id="PS50041"/>
    </source>
</evidence>
<keyword evidence="6" id="KW-1185">Reference proteome</keyword>
<feature type="domain" description="Fibronectin type-III" evidence="4">
    <location>
        <begin position="263"/>
        <end position="346"/>
    </location>
</feature>
<dbReference type="RefSeq" id="XP_040036908.1">
    <property type="nucleotide sequence ID" value="XM_040180974.1"/>
</dbReference>
<dbReference type="PANTHER" id="PTHR46708">
    <property type="entry name" value="TENASCIN"/>
    <property type="match status" value="1"/>
</dbReference>
<name>A0AAQ4P9C3_GASAC</name>
<evidence type="ECO:0000256" key="1">
    <source>
        <dbReference type="ARBA" id="ARBA00022737"/>
    </source>
</evidence>
<dbReference type="InterPro" id="IPR013783">
    <property type="entry name" value="Ig-like_fold"/>
</dbReference>
<dbReference type="PROSITE" id="PS50041">
    <property type="entry name" value="C_TYPE_LECTIN_2"/>
    <property type="match status" value="1"/>
</dbReference>
<evidence type="ECO:0000313" key="5">
    <source>
        <dbReference type="Ensembl" id="ENSGACP00000035352.1"/>
    </source>
</evidence>
<reference evidence="5" key="2">
    <citation type="submission" date="2025-08" db="UniProtKB">
        <authorList>
            <consortium name="Ensembl"/>
        </authorList>
    </citation>
    <scope>IDENTIFICATION</scope>
</reference>
<dbReference type="Proteomes" id="UP000007635">
    <property type="component" value="Chromosome VII"/>
</dbReference>
<dbReference type="InterPro" id="IPR036116">
    <property type="entry name" value="FN3_sf"/>
</dbReference>
<dbReference type="SMART" id="SM00060">
    <property type="entry name" value="FN3"/>
    <property type="match status" value="5"/>
</dbReference>
<dbReference type="KEGG" id="gat:120821889"/>
<dbReference type="GeneTree" id="ENSGT00940000168324"/>
<dbReference type="Gene3D" id="3.10.100.10">
    <property type="entry name" value="Mannose-Binding Protein A, subunit A"/>
    <property type="match status" value="1"/>
</dbReference>
<organism evidence="5 6">
    <name type="scientific">Gasterosteus aculeatus aculeatus</name>
    <name type="common">three-spined stickleback</name>
    <dbReference type="NCBI Taxonomy" id="481459"/>
    <lineage>
        <taxon>Eukaryota</taxon>
        <taxon>Metazoa</taxon>
        <taxon>Chordata</taxon>
        <taxon>Craniata</taxon>
        <taxon>Vertebrata</taxon>
        <taxon>Euteleostomi</taxon>
        <taxon>Actinopterygii</taxon>
        <taxon>Neopterygii</taxon>
        <taxon>Teleostei</taxon>
        <taxon>Neoteleostei</taxon>
        <taxon>Acanthomorphata</taxon>
        <taxon>Eupercaria</taxon>
        <taxon>Perciformes</taxon>
        <taxon>Cottioidei</taxon>
        <taxon>Gasterosteales</taxon>
        <taxon>Gasterosteidae</taxon>
        <taxon>Gasterosteus</taxon>
    </lineage>
</organism>
<dbReference type="Gene3D" id="2.60.40.10">
    <property type="entry name" value="Immunoglobulins"/>
    <property type="match status" value="4"/>
</dbReference>
<feature type="domain" description="Fibronectin type-III" evidence="4">
    <location>
        <begin position="603"/>
        <end position="691"/>
    </location>
</feature>
<proteinExistence type="predicted"/>
<evidence type="ECO:0000313" key="6">
    <source>
        <dbReference type="Proteomes" id="UP000007635"/>
    </source>
</evidence>
<dbReference type="InterPro" id="IPR016187">
    <property type="entry name" value="CTDL_fold"/>
</dbReference>
<dbReference type="RefSeq" id="XP_040036907.1">
    <property type="nucleotide sequence ID" value="XM_040180973.1"/>
</dbReference>
<feature type="chain" id="PRO_5042947699" evidence="2">
    <location>
        <begin position="25"/>
        <end position="742"/>
    </location>
</feature>
<dbReference type="GeneID" id="120821889"/>
<feature type="domain" description="C-type lectin" evidence="3">
    <location>
        <begin position="28"/>
        <end position="115"/>
    </location>
</feature>
<keyword evidence="2" id="KW-0732">Signal</keyword>
<dbReference type="AlphaFoldDB" id="A0AAQ4P9C3"/>